<reference evidence="8 9" key="1">
    <citation type="submission" date="2023-12" db="EMBL/GenBank/DDBJ databases">
        <title>Description of new species of Mycobacterium terrae complex isolated from sewage at the Sao Paulo Zoological Park Foundation in Brazil.</title>
        <authorList>
            <person name="Romagnoli C.L."/>
            <person name="Conceicao E.C."/>
            <person name="Machado E."/>
            <person name="Barreto L.B.P.F."/>
            <person name="Sharma A."/>
            <person name="Silva N.M."/>
            <person name="Marques L.E."/>
            <person name="Juliana M.A."/>
            <person name="Lourenco M.C.S."/>
            <person name="Digiampietri L.A."/>
            <person name="Suffys P.N."/>
            <person name="Viana-Niero C."/>
        </authorList>
    </citation>
    <scope>NUCLEOTIDE SEQUENCE [LARGE SCALE GENOMIC DNA]</scope>
    <source>
        <strain evidence="8 9">MYC340</strain>
    </source>
</reference>
<organism evidence="8 9">
    <name type="scientific">[Mycobacterium] nativiensis</name>
    <dbReference type="NCBI Taxonomy" id="2855503"/>
    <lineage>
        <taxon>Bacteria</taxon>
        <taxon>Bacillati</taxon>
        <taxon>Actinomycetota</taxon>
        <taxon>Actinomycetes</taxon>
        <taxon>Mycobacteriales</taxon>
        <taxon>Mycobacteriaceae</taxon>
        <taxon>Mycolicibacter</taxon>
    </lineage>
</organism>
<dbReference type="InterPro" id="IPR032808">
    <property type="entry name" value="DoxX"/>
</dbReference>
<keyword evidence="3" id="KW-1003">Cell membrane</keyword>
<name>A0ABU5XZK1_9MYCO</name>
<evidence type="ECO:0000256" key="7">
    <source>
        <dbReference type="SAM" id="Phobius"/>
    </source>
</evidence>
<dbReference type="PANTHER" id="PTHR33452:SF1">
    <property type="entry name" value="INNER MEMBRANE PROTEIN YPHA-RELATED"/>
    <property type="match status" value="1"/>
</dbReference>
<feature type="transmembrane region" description="Helical" evidence="7">
    <location>
        <begin position="66"/>
        <end position="91"/>
    </location>
</feature>
<evidence type="ECO:0000256" key="6">
    <source>
        <dbReference type="ARBA" id="ARBA00023136"/>
    </source>
</evidence>
<keyword evidence="5 7" id="KW-1133">Transmembrane helix</keyword>
<protein>
    <submittedName>
        <fullName evidence="8">DoxX family protein</fullName>
    </submittedName>
</protein>
<proteinExistence type="inferred from homology"/>
<evidence type="ECO:0000256" key="1">
    <source>
        <dbReference type="ARBA" id="ARBA00004651"/>
    </source>
</evidence>
<feature type="transmembrane region" description="Helical" evidence="7">
    <location>
        <begin position="35"/>
        <end position="54"/>
    </location>
</feature>
<keyword evidence="6 7" id="KW-0472">Membrane</keyword>
<dbReference type="RefSeq" id="WP_329780170.1">
    <property type="nucleotide sequence ID" value="NZ_JAYJJU010000018.1"/>
</dbReference>
<comment type="caution">
    <text evidence="8">The sequence shown here is derived from an EMBL/GenBank/DDBJ whole genome shotgun (WGS) entry which is preliminary data.</text>
</comment>
<dbReference type="EMBL" id="JAYJJU010000018">
    <property type="protein sequence ID" value="MEB3033370.1"/>
    <property type="molecule type" value="Genomic_DNA"/>
</dbReference>
<evidence type="ECO:0000313" key="8">
    <source>
        <dbReference type="EMBL" id="MEB3033370.1"/>
    </source>
</evidence>
<keyword evidence="4 7" id="KW-0812">Transmembrane</keyword>
<evidence type="ECO:0000256" key="2">
    <source>
        <dbReference type="ARBA" id="ARBA00006679"/>
    </source>
</evidence>
<accession>A0ABU5XZK1</accession>
<evidence type="ECO:0000313" key="9">
    <source>
        <dbReference type="Proteomes" id="UP001298593"/>
    </source>
</evidence>
<dbReference type="Proteomes" id="UP001298593">
    <property type="component" value="Unassembled WGS sequence"/>
</dbReference>
<comment type="subcellular location">
    <subcellularLocation>
        <location evidence="1">Cell membrane</location>
        <topology evidence="1">Multi-pass membrane protein</topology>
    </subcellularLocation>
</comment>
<dbReference type="InterPro" id="IPR051907">
    <property type="entry name" value="DoxX-like_oxidoreductase"/>
</dbReference>
<keyword evidence="9" id="KW-1185">Reference proteome</keyword>
<feature type="transmembrane region" description="Helical" evidence="7">
    <location>
        <begin position="138"/>
        <end position="161"/>
    </location>
</feature>
<evidence type="ECO:0000256" key="4">
    <source>
        <dbReference type="ARBA" id="ARBA00022692"/>
    </source>
</evidence>
<gene>
    <name evidence="8" type="ORF">KV113_17600</name>
</gene>
<comment type="similarity">
    <text evidence="2">Belongs to the DoxX family.</text>
</comment>
<dbReference type="Pfam" id="PF07681">
    <property type="entry name" value="DoxX"/>
    <property type="match status" value="1"/>
</dbReference>
<evidence type="ECO:0000256" key="3">
    <source>
        <dbReference type="ARBA" id="ARBA00022475"/>
    </source>
</evidence>
<dbReference type="PANTHER" id="PTHR33452">
    <property type="entry name" value="OXIDOREDUCTASE CATD-RELATED"/>
    <property type="match status" value="1"/>
</dbReference>
<sequence length="188" mass="19711">MTHPLVAPDSVVGRCRSAYRRSSDTLNNLTWLPNFVLRLTVGFMFFSGAVGKLGDLGKFTAMFASLGIPAAQVLAPFTAVVELFGGAALMLGLGTRLVSLVLAGDMVGALITDIGPDLAQKYPALWDFLSNLFYAPEWLLIGLLGWLLCVGAGTASLDALLGRRLTARTSGAQHPQATATTVAPTSTG</sequence>
<evidence type="ECO:0000256" key="5">
    <source>
        <dbReference type="ARBA" id="ARBA00022989"/>
    </source>
</evidence>